<comment type="catalytic activity">
    <reaction evidence="11">
        <text>L-threonyl-[protein] + ATP = O-phospho-L-threonyl-[protein] + ADP + H(+)</text>
        <dbReference type="Rhea" id="RHEA:46608"/>
        <dbReference type="Rhea" id="RHEA-COMP:11060"/>
        <dbReference type="Rhea" id="RHEA-COMP:11605"/>
        <dbReference type="ChEBI" id="CHEBI:15378"/>
        <dbReference type="ChEBI" id="CHEBI:30013"/>
        <dbReference type="ChEBI" id="CHEBI:30616"/>
        <dbReference type="ChEBI" id="CHEBI:61977"/>
        <dbReference type="ChEBI" id="CHEBI:456216"/>
        <dbReference type="EC" id="2.7.11.22"/>
    </reaction>
</comment>
<keyword evidence="10" id="KW-0131">Cell cycle</keyword>
<dbReference type="InterPro" id="IPR045267">
    <property type="entry name" value="CDK11/PITSLRE_STKc"/>
</dbReference>
<accession>S4NIM5</accession>
<dbReference type="FunFam" id="1.10.510.10:FF:000124">
    <property type="entry name" value="cyclin-dependent kinase 11B isoform X1"/>
    <property type="match status" value="1"/>
</dbReference>
<evidence type="ECO:0000256" key="13">
    <source>
        <dbReference type="ARBA" id="ARBA00079859"/>
    </source>
</evidence>
<keyword evidence="7" id="KW-0547">Nucleotide-binding</keyword>
<dbReference type="InterPro" id="IPR008271">
    <property type="entry name" value="Ser/Thr_kinase_AS"/>
</dbReference>
<feature type="compositionally biased region" description="Basic and acidic residues" evidence="14">
    <location>
        <begin position="280"/>
        <end position="301"/>
    </location>
</feature>
<keyword evidence="5" id="KW-0597">Phosphoprotein</keyword>
<dbReference type="PROSITE" id="PS50011">
    <property type="entry name" value="PROTEIN_KINASE_DOM"/>
    <property type="match status" value="1"/>
</dbReference>
<feature type="compositionally biased region" description="Basic and acidic residues" evidence="14">
    <location>
        <begin position="91"/>
        <end position="156"/>
    </location>
</feature>
<evidence type="ECO:0000256" key="7">
    <source>
        <dbReference type="ARBA" id="ARBA00022741"/>
    </source>
</evidence>
<dbReference type="SUPFAM" id="SSF56112">
    <property type="entry name" value="Protein kinase-like (PK-like)"/>
    <property type="match status" value="1"/>
</dbReference>
<dbReference type="GO" id="GO:0004693">
    <property type="term" value="F:cyclin-dependent protein serine/threonine kinase activity"/>
    <property type="evidence" value="ECO:0007669"/>
    <property type="project" value="UniProtKB-EC"/>
</dbReference>
<feature type="compositionally biased region" description="Basic and acidic residues" evidence="14">
    <location>
        <begin position="311"/>
        <end position="341"/>
    </location>
</feature>
<feature type="compositionally biased region" description="Basic and acidic residues" evidence="14">
    <location>
        <begin position="229"/>
        <end position="238"/>
    </location>
</feature>
<feature type="compositionally biased region" description="Basic residues" evidence="14">
    <location>
        <begin position="361"/>
        <end position="375"/>
    </location>
</feature>
<dbReference type="EC" id="2.7.11.22" evidence="3"/>
<sequence>MPKDYYRDKQYYREKELYREKDVREKEMYRERDVREKEMYREKDVYREKDPYREREHYREREMYRDNNAFRESGRPKEVYREKEVYKEKDVQREREMYVSRDRQYKYSEPERKRIETERIETRLRLLSEEGRSNQTNEKENRDKTSGDKELEDLRSRLLSKRISKELLNQEPGKKQSEYENRDTKKAAHNERERDRNSERNSTLDKHQQERRKRLLEAEREMVKRKHESRVELEARREERRRRGRKRSVSPQAVSTKKNKTQHSPNYGESVVTVSDASDVEMKSDSLHSEPEEGEHSHTDTGNESSVSDSDSDRDSKSEDENKEVKSEKEEEKECIIEKAKSKSKSPISPKSDHGSLSSHRSARSHSRSKSRSRSHSFSPPPPGVNGKVSTEEEEKPQQDDEEIRLREEAINALPPYFPALQGCRSVEEFQCLNRIEEGTYGVVYRARDKTTEEIVALKRLKMEKEKEGFPITSLREINTLLKGQHPNIVTVREIVVGSNMDKIFIVMDYVEHDLKSLMETMRAKKQVFLPGEVKCLMTQLLKAVHHLHDNWILHRDLKTSNLLLSHKGVLKVGDFGLAREYGSPLRQYTPIVVTLWYRAPELLLCCKEYSTPIDMWSVGCIFAEFITMNPLFPGKSEVDQLNRIFKDLGTPSELLWPGYKELPAVQKMTFAEHPTGGMRQRIGSDLLSEAGHSLLQGFLTYNPARRLTADSALEHAYFKEQPVAIEPAMFPTWPAKSEGGRRTTHSPKPPAGGAAYAQYARGDSDEALGFHVQSRSLNIAPGFSLKF</sequence>
<evidence type="ECO:0000313" key="16">
    <source>
        <dbReference type="EMBL" id="JAA78556.1"/>
    </source>
</evidence>
<evidence type="ECO:0000259" key="15">
    <source>
        <dbReference type="PROSITE" id="PS50011"/>
    </source>
</evidence>
<evidence type="ECO:0000256" key="10">
    <source>
        <dbReference type="ARBA" id="ARBA00023306"/>
    </source>
</evidence>
<dbReference type="InterPro" id="IPR000719">
    <property type="entry name" value="Prot_kinase_dom"/>
</dbReference>
<feature type="compositionally biased region" description="Basic residues" evidence="14">
    <location>
        <begin position="239"/>
        <end position="248"/>
    </location>
</feature>
<comment type="similarity">
    <text evidence="2">Belongs to the protein kinase superfamily. CMGC Ser/Thr protein kinase family. CDC2/CDKX subfamily.</text>
</comment>
<comment type="catalytic activity">
    <reaction evidence="12">
        <text>L-seryl-[protein] + ATP = O-phospho-L-seryl-[protein] + ADP + H(+)</text>
        <dbReference type="Rhea" id="RHEA:17989"/>
        <dbReference type="Rhea" id="RHEA-COMP:9863"/>
        <dbReference type="Rhea" id="RHEA-COMP:11604"/>
        <dbReference type="ChEBI" id="CHEBI:15378"/>
        <dbReference type="ChEBI" id="CHEBI:29999"/>
        <dbReference type="ChEBI" id="CHEBI:30616"/>
        <dbReference type="ChEBI" id="CHEBI:83421"/>
        <dbReference type="ChEBI" id="CHEBI:456216"/>
        <dbReference type="EC" id="2.7.11.22"/>
    </reaction>
</comment>
<dbReference type="Gene3D" id="1.10.510.10">
    <property type="entry name" value="Transferase(Phosphotransferase) domain 1"/>
    <property type="match status" value="1"/>
</dbReference>
<feature type="domain" description="Protein kinase" evidence="15">
    <location>
        <begin position="430"/>
        <end position="719"/>
    </location>
</feature>
<feature type="compositionally biased region" description="Polar residues" evidence="14">
    <location>
        <begin position="249"/>
        <end position="276"/>
    </location>
</feature>
<dbReference type="PANTHER" id="PTHR24056:SF107">
    <property type="entry name" value="CYCLIN-DEPENDENT KINASE 11A-RELATED"/>
    <property type="match status" value="1"/>
</dbReference>
<dbReference type="Pfam" id="PF00069">
    <property type="entry name" value="Pkinase"/>
    <property type="match status" value="1"/>
</dbReference>
<comment type="cofactor">
    <cofactor evidence="1">
        <name>Mg(2+)</name>
        <dbReference type="ChEBI" id="CHEBI:18420"/>
    </cofactor>
</comment>
<dbReference type="EMBL" id="GAIX01014004">
    <property type="protein sequence ID" value="JAA78556.1"/>
    <property type="molecule type" value="Transcribed_RNA"/>
</dbReference>
<feature type="region of interest" description="Disordered" evidence="14">
    <location>
        <begin position="732"/>
        <end position="755"/>
    </location>
</feature>
<evidence type="ECO:0000256" key="9">
    <source>
        <dbReference type="ARBA" id="ARBA00022840"/>
    </source>
</evidence>
<dbReference type="PROSITE" id="PS00108">
    <property type="entry name" value="PROTEIN_KINASE_ST"/>
    <property type="match status" value="1"/>
</dbReference>
<dbReference type="PANTHER" id="PTHR24056">
    <property type="entry name" value="CELL DIVISION PROTEIN KINASE"/>
    <property type="match status" value="1"/>
</dbReference>
<name>S4NIM5_9NEOP</name>
<proteinExistence type="inferred from homology"/>
<dbReference type="GO" id="GO:0005634">
    <property type="term" value="C:nucleus"/>
    <property type="evidence" value="ECO:0007669"/>
    <property type="project" value="TreeGrafter"/>
</dbReference>
<dbReference type="Gene3D" id="3.30.200.20">
    <property type="entry name" value="Phosphorylase Kinase, domain 1"/>
    <property type="match status" value="1"/>
</dbReference>
<dbReference type="SMART" id="SM00220">
    <property type="entry name" value="S_TKc"/>
    <property type="match status" value="1"/>
</dbReference>
<dbReference type="InterPro" id="IPR011009">
    <property type="entry name" value="Kinase-like_dom_sf"/>
</dbReference>
<evidence type="ECO:0000256" key="1">
    <source>
        <dbReference type="ARBA" id="ARBA00001946"/>
    </source>
</evidence>
<dbReference type="FunFam" id="3.30.200.20:FF:000054">
    <property type="entry name" value="Cyclin-dependent kinase 11B"/>
    <property type="match status" value="1"/>
</dbReference>
<evidence type="ECO:0000256" key="3">
    <source>
        <dbReference type="ARBA" id="ARBA00012425"/>
    </source>
</evidence>
<evidence type="ECO:0000256" key="12">
    <source>
        <dbReference type="ARBA" id="ARBA00048367"/>
    </source>
</evidence>
<evidence type="ECO:0000256" key="2">
    <source>
        <dbReference type="ARBA" id="ARBA00006485"/>
    </source>
</evidence>
<keyword evidence="9" id="KW-0067">ATP-binding</keyword>
<keyword evidence="6" id="KW-0808">Transferase</keyword>
<organism evidence="16">
    <name type="scientific">Pararge aegeria</name>
    <name type="common">speckled wood butterfly</name>
    <dbReference type="NCBI Taxonomy" id="116150"/>
    <lineage>
        <taxon>Eukaryota</taxon>
        <taxon>Metazoa</taxon>
        <taxon>Ecdysozoa</taxon>
        <taxon>Arthropoda</taxon>
        <taxon>Hexapoda</taxon>
        <taxon>Insecta</taxon>
        <taxon>Pterygota</taxon>
        <taxon>Neoptera</taxon>
        <taxon>Endopterygota</taxon>
        <taxon>Lepidoptera</taxon>
        <taxon>Glossata</taxon>
        <taxon>Ditrysia</taxon>
        <taxon>Papilionoidea</taxon>
        <taxon>Nymphalidae</taxon>
        <taxon>Satyrinae</taxon>
        <taxon>Satyrini</taxon>
        <taxon>Parargina</taxon>
        <taxon>Pararge</taxon>
    </lineage>
</organism>
<feature type="compositionally biased region" description="Basic and acidic residues" evidence="14">
    <location>
        <begin position="172"/>
        <end position="208"/>
    </location>
</feature>
<keyword evidence="4" id="KW-0723">Serine/threonine-protein kinase</keyword>
<evidence type="ECO:0000256" key="11">
    <source>
        <dbReference type="ARBA" id="ARBA00047811"/>
    </source>
</evidence>
<protein>
    <recommendedName>
        <fullName evidence="3">cyclin-dependent kinase</fullName>
        <ecNumber evidence="3">2.7.11.22</ecNumber>
    </recommendedName>
    <alternativeName>
        <fullName evidence="13">Galactosyltransferase-associated protein kinase p58/GTA</fullName>
    </alternativeName>
</protein>
<reference evidence="16" key="1">
    <citation type="journal article" date="2013" name="BMC Genomics">
        <title>Unscrambling butterfly oogenesis.</title>
        <authorList>
            <person name="Carter J.M."/>
            <person name="Baker S.C."/>
            <person name="Pink R."/>
            <person name="Carter D.R."/>
            <person name="Collins A."/>
            <person name="Tomlin J."/>
            <person name="Gibbs M."/>
            <person name="Breuker C.J."/>
        </authorList>
    </citation>
    <scope>NUCLEOTIDE SEQUENCE</scope>
    <source>
        <tissue evidence="16">Ovary</tissue>
    </source>
</reference>
<evidence type="ECO:0000256" key="6">
    <source>
        <dbReference type="ARBA" id="ARBA00022679"/>
    </source>
</evidence>
<feature type="region of interest" description="Disordered" evidence="14">
    <location>
        <begin position="91"/>
        <end position="402"/>
    </location>
</feature>
<dbReference type="InterPro" id="IPR050108">
    <property type="entry name" value="CDK"/>
</dbReference>
<evidence type="ECO:0000256" key="8">
    <source>
        <dbReference type="ARBA" id="ARBA00022777"/>
    </source>
</evidence>
<evidence type="ECO:0000256" key="5">
    <source>
        <dbReference type="ARBA" id="ARBA00022553"/>
    </source>
</evidence>
<reference evidence="16" key="2">
    <citation type="submission" date="2013-05" db="EMBL/GenBank/DDBJ databases">
        <authorList>
            <person name="Carter J.-M."/>
            <person name="Baker S.C."/>
            <person name="Pink R."/>
            <person name="Carter D.R.F."/>
            <person name="Collins A."/>
            <person name="Tomlin J."/>
            <person name="Gibbs M."/>
            <person name="Breuker C.J."/>
        </authorList>
    </citation>
    <scope>NUCLEOTIDE SEQUENCE</scope>
    <source>
        <tissue evidence="16">Ovary</tissue>
    </source>
</reference>
<keyword evidence="8 16" id="KW-0418">Kinase</keyword>
<feature type="compositionally biased region" description="Low complexity" evidence="14">
    <location>
        <begin position="345"/>
        <end position="360"/>
    </location>
</feature>
<evidence type="ECO:0000256" key="4">
    <source>
        <dbReference type="ARBA" id="ARBA00022527"/>
    </source>
</evidence>
<dbReference type="AlphaFoldDB" id="S4NIM5"/>
<dbReference type="CDD" id="cd07843">
    <property type="entry name" value="STKc_CDC2L1"/>
    <property type="match status" value="1"/>
</dbReference>
<evidence type="ECO:0000256" key="14">
    <source>
        <dbReference type="SAM" id="MobiDB-lite"/>
    </source>
</evidence>
<dbReference type="GO" id="GO:0007346">
    <property type="term" value="P:regulation of mitotic cell cycle"/>
    <property type="evidence" value="ECO:0007669"/>
    <property type="project" value="TreeGrafter"/>
</dbReference>
<dbReference type="GO" id="GO:0005524">
    <property type="term" value="F:ATP binding"/>
    <property type="evidence" value="ECO:0007669"/>
    <property type="project" value="UniProtKB-KW"/>
</dbReference>